<reference evidence="2 3" key="1">
    <citation type="submission" date="2016-10" db="EMBL/GenBank/DDBJ databases">
        <authorList>
            <person name="de Groot N.N."/>
        </authorList>
    </citation>
    <scope>NUCLEOTIDE SEQUENCE [LARGE SCALE GENOMIC DNA]</scope>
    <source>
        <strain evidence="2 3">LMG 2247</strain>
    </source>
</reference>
<dbReference type="AlphaFoldDB" id="A0A1G8ELK7"/>
<dbReference type="InterPro" id="IPR022053">
    <property type="entry name" value="DUF3613"/>
</dbReference>
<name>A0A1G8ELK7_9BURK</name>
<organism evidence="2 3">
    <name type="scientific">Paraburkholderia phenazinium</name>
    <dbReference type="NCBI Taxonomy" id="60549"/>
    <lineage>
        <taxon>Bacteria</taxon>
        <taxon>Pseudomonadati</taxon>
        <taxon>Pseudomonadota</taxon>
        <taxon>Betaproteobacteria</taxon>
        <taxon>Burkholderiales</taxon>
        <taxon>Burkholderiaceae</taxon>
        <taxon>Paraburkholderia</taxon>
    </lineage>
</organism>
<feature type="signal peptide" evidence="1">
    <location>
        <begin position="1"/>
        <end position="29"/>
    </location>
</feature>
<feature type="chain" id="PRO_5011643828" description="DUF3613 domain-containing protein" evidence="1">
    <location>
        <begin position="30"/>
        <end position="119"/>
    </location>
</feature>
<evidence type="ECO:0000256" key="1">
    <source>
        <dbReference type="SAM" id="SignalP"/>
    </source>
</evidence>
<evidence type="ECO:0008006" key="4">
    <source>
        <dbReference type="Google" id="ProtNLM"/>
    </source>
</evidence>
<gene>
    <name evidence="2" type="ORF">SAMN05216466_112136</name>
</gene>
<sequence length="119" mass="12461">MTNQQTNRGKRRFASRAVVAALMALAAVAAGGMNAARAQTQAAQPPVRNSEIDHATNQWLALQRSNTAAAPARPMLGAEANLAYKRYLESFNSKIPDFYGSSIGQASGGSSQGGLAPQN</sequence>
<evidence type="ECO:0000313" key="3">
    <source>
        <dbReference type="Proteomes" id="UP000199706"/>
    </source>
</evidence>
<dbReference type="RefSeq" id="WP_090687529.1">
    <property type="nucleotide sequence ID" value="NZ_CADERL010000007.1"/>
</dbReference>
<dbReference type="EMBL" id="FNCJ01000012">
    <property type="protein sequence ID" value="SDH70785.1"/>
    <property type="molecule type" value="Genomic_DNA"/>
</dbReference>
<dbReference type="OrthoDB" id="8797260at2"/>
<evidence type="ECO:0000313" key="2">
    <source>
        <dbReference type="EMBL" id="SDH70785.1"/>
    </source>
</evidence>
<proteinExistence type="predicted"/>
<accession>A0A1G8ELK7</accession>
<keyword evidence="1" id="KW-0732">Signal</keyword>
<dbReference type="Pfam" id="PF12266">
    <property type="entry name" value="DUF3613"/>
    <property type="match status" value="1"/>
</dbReference>
<dbReference type="Proteomes" id="UP000199706">
    <property type="component" value="Unassembled WGS sequence"/>
</dbReference>
<protein>
    <recommendedName>
        <fullName evidence="4">DUF3613 domain-containing protein</fullName>
    </recommendedName>
</protein>